<accession>A0A1H7LDS2</accession>
<name>A0A1H7LDS2_9RHOB</name>
<sequence>MIRTLPLMLLLAACDPNLPPVDAAISAKARAQTFPVLVPLDAILAEGSRASRAAAAQSELQGRAAALSRTTIASPGTGDLAARGRRLRERAERLRAIPL</sequence>
<evidence type="ECO:0000313" key="2">
    <source>
        <dbReference type="Proteomes" id="UP000199283"/>
    </source>
</evidence>
<gene>
    <name evidence="1" type="ORF">SAMN04488526_1698</name>
</gene>
<proteinExistence type="predicted"/>
<dbReference type="RefSeq" id="WP_092761756.1">
    <property type="nucleotide sequence ID" value="NZ_FNZQ01000002.1"/>
</dbReference>
<organism evidence="1 2">
    <name type="scientific">Jannaschia helgolandensis</name>
    <dbReference type="NCBI Taxonomy" id="188906"/>
    <lineage>
        <taxon>Bacteria</taxon>
        <taxon>Pseudomonadati</taxon>
        <taxon>Pseudomonadota</taxon>
        <taxon>Alphaproteobacteria</taxon>
        <taxon>Rhodobacterales</taxon>
        <taxon>Roseobacteraceae</taxon>
        <taxon>Jannaschia</taxon>
    </lineage>
</organism>
<protein>
    <submittedName>
        <fullName evidence="1">Uncharacterized protein</fullName>
    </submittedName>
</protein>
<dbReference type="OrthoDB" id="7872359at2"/>
<dbReference type="STRING" id="188906.SAMN04488526_1698"/>
<reference evidence="1 2" key="1">
    <citation type="submission" date="2016-10" db="EMBL/GenBank/DDBJ databases">
        <authorList>
            <person name="de Groot N.N."/>
        </authorList>
    </citation>
    <scope>NUCLEOTIDE SEQUENCE [LARGE SCALE GENOMIC DNA]</scope>
    <source>
        <strain evidence="1 2">DSM 14858</strain>
    </source>
</reference>
<keyword evidence="2" id="KW-1185">Reference proteome</keyword>
<dbReference type="AlphaFoldDB" id="A0A1H7LDS2"/>
<dbReference type="Proteomes" id="UP000199283">
    <property type="component" value="Unassembled WGS sequence"/>
</dbReference>
<evidence type="ECO:0000313" key="1">
    <source>
        <dbReference type="EMBL" id="SEK97104.1"/>
    </source>
</evidence>
<dbReference type="EMBL" id="FNZQ01000002">
    <property type="protein sequence ID" value="SEK97104.1"/>
    <property type="molecule type" value="Genomic_DNA"/>
</dbReference>